<comment type="caution">
    <text evidence="1">The sequence shown here is derived from an EMBL/GenBank/DDBJ whole genome shotgun (WGS) entry which is preliminary data.</text>
</comment>
<dbReference type="NCBIfam" id="NF045672">
    <property type="entry name" value="MCP_gp7_epsi_15"/>
    <property type="match status" value="1"/>
</dbReference>
<evidence type="ECO:0000313" key="2">
    <source>
        <dbReference type="Proteomes" id="UP001646157"/>
    </source>
</evidence>
<name>A0ABS2ND96_9BACI</name>
<proteinExistence type="predicted"/>
<keyword evidence="2" id="KW-1185">Reference proteome</keyword>
<accession>A0ABS2ND96</accession>
<dbReference type="InterPro" id="IPR048813">
    <property type="entry name" value="GP7-like"/>
</dbReference>
<reference evidence="1 2" key="1">
    <citation type="submission" date="2021-01" db="EMBL/GenBank/DDBJ databases">
        <title>Genomic Encyclopedia of Type Strains, Phase IV (KMG-IV): sequencing the most valuable type-strain genomes for metagenomic binning, comparative biology and taxonomic classification.</title>
        <authorList>
            <person name="Goeker M."/>
        </authorList>
    </citation>
    <scope>NUCLEOTIDE SEQUENCE [LARGE SCALE GENOMIC DNA]</scope>
    <source>
        <strain evidence="1 2">DSM 24834</strain>
    </source>
</reference>
<gene>
    <name evidence="1" type="ORF">JOC86_002385</name>
</gene>
<evidence type="ECO:0000313" key="1">
    <source>
        <dbReference type="EMBL" id="MBM7585843.1"/>
    </source>
</evidence>
<sequence>MPITLQQAKVGMADHVDQMVIDEFRRSSLLLDALTFDNAVSPGTGGSTLTYGYTRLKTPATAGFRALNNEYTANEADRENQFVNLKIFGGAFQIDRVIQDTSGQINEMNFQLQQKILGARNLFHHTVINGDSAVDTDAFDGLDKALTGSSTELNTGTVIDLSNESGLETNKFSFLDELDNFLAELDGRPTMLMGNSKLITKIKSIARRAGYRTSSEDAFGRKVSGYDNIPLVDLEYFYNGTGTVPIVPIEDRTVGTAQTGLTDLYAVSLGMDGFHGVSPTGNNVIRTFLPDFKAPGAVKTGEVEMVAAVALKATRKAGVLRNIKVQ</sequence>
<organism evidence="1 2">
    <name type="scientific">Rossellomorea pakistanensis</name>
    <dbReference type="NCBI Taxonomy" id="992288"/>
    <lineage>
        <taxon>Bacteria</taxon>
        <taxon>Bacillati</taxon>
        <taxon>Bacillota</taxon>
        <taxon>Bacilli</taxon>
        <taxon>Bacillales</taxon>
        <taxon>Bacillaceae</taxon>
        <taxon>Rossellomorea</taxon>
    </lineage>
</organism>
<dbReference type="RefSeq" id="WP_205172610.1">
    <property type="nucleotide sequence ID" value="NZ_JAFBDZ010000002.1"/>
</dbReference>
<evidence type="ECO:0008006" key="3">
    <source>
        <dbReference type="Google" id="ProtNLM"/>
    </source>
</evidence>
<dbReference type="Proteomes" id="UP001646157">
    <property type="component" value="Unassembled WGS sequence"/>
</dbReference>
<dbReference type="EMBL" id="JAFBDZ010000002">
    <property type="protein sequence ID" value="MBM7585843.1"/>
    <property type="molecule type" value="Genomic_DNA"/>
</dbReference>
<protein>
    <recommendedName>
        <fullName evidence="3">Phage capsid protein</fullName>
    </recommendedName>
</protein>